<evidence type="ECO:0000313" key="1">
    <source>
        <dbReference type="EMBL" id="MBX36222.1"/>
    </source>
</evidence>
<protein>
    <submittedName>
        <fullName evidence="1">Uncharacterized protein</fullName>
    </submittedName>
</protein>
<dbReference type="EMBL" id="GGEC01055738">
    <property type="protein sequence ID" value="MBX36222.1"/>
    <property type="molecule type" value="Transcribed_RNA"/>
</dbReference>
<reference evidence="1" key="1">
    <citation type="submission" date="2018-02" db="EMBL/GenBank/DDBJ databases">
        <title>Rhizophora mucronata_Transcriptome.</title>
        <authorList>
            <person name="Meera S.P."/>
            <person name="Sreeshan A."/>
            <person name="Augustine A."/>
        </authorList>
    </citation>
    <scope>NUCLEOTIDE SEQUENCE</scope>
    <source>
        <tissue evidence="1">Leaf</tissue>
    </source>
</reference>
<dbReference type="AlphaFoldDB" id="A0A2P2N160"/>
<proteinExistence type="predicted"/>
<name>A0A2P2N160_RHIMU</name>
<sequence>MDNKTAWWASMSEDSFLKSFVMKYADEIPDVLKLYLEKTKHKS</sequence>
<accession>A0A2P2N160</accession>
<organism evidence="1">
    <name type="scientific">Rhizophora mucronata</name>
    <name type="common">Asiatic mangrove</name>
    <dbReference type="NCBI Taxonomy" id="61149"/>
    <lineage>
        <taxon>Eukaryota</taxon>
        <taxon>Viridiplantae</taxon>
        <taxon>Streptophyta</taxon>
        <taxon>Embryophyta</taxon>
        <taxon>Tracheophyta</taxon>
        <taxon>Spermatophyta</taxon>
        <taxon>Magnoliopsida</taxon>
        <taxon>eudicotyledons</taxon>
        <taxon>Gunneridae</taxon>
        <taxon>Pentapetalae</taxon>
        <taxon>rosids</taxon>
        <taxon>fabids</taxon>
        <taxon>Malpighiales</taxon>
        <taxon>Rhizophoraceae</taxon>
        <taxon>Rhizophora</taxon>
    </lineage>
</organism>